<dbReference type="InterPro" id="IPR029063">
    <property type="entry name" value="SAM-dependent_MTases_sf"/>
</dbReference>
<dbReference type="PANTHER" id="PTHR14614">
    <property type="entry name" value="HEPATOCELLULAR CARCINOMA-ASSOCIATED ANTIGEN"/>
    <property type="match status" value="1"/>
</dbReference>
<name>A0A8J6T963_9BACT</name>
<dbReference type="Pfam" id="PF10294">
    <property type="entry name" value="Methyltransf_16"/>
    <property type="match status" value="1"/>
</dbReference>
<evidence type="ECO:0000313" key="1">
    <source>
        <dbReference type="EMBL" id="MBC8207563.1"/>
    </source>
</evidence>
<dbReference type="GO" id="GO:0008168">
    <property type="term" value="F:methyltransferase activity"/>
    <property type="evidence" value="ECO:0007669"/>
    <property type="project" value="UniProtKB-KW"/>
</dbReference>
<evidence type="ECO:0000313" key="2">
    <source>
        <dbReference type="Proteomes" id="UP000599024"/>
    </source>
</evidence>
<protein>
    <submittedName>
        <fullName evidence="1">Methyltransferase domain-containing protein</fullName>
    </submittedName>
</protein>
<dbReference type="CDD" id="cd02440">
    <property type="entry name" value="AdoMet_MTases"/>
    <property type="match status" value="1"/>
</dbReference>
<dbReference type="GO" id="GO:0032259">
    <property type="term" value="P:methylation"/>
    <property type="evidence" value="ECO:0007669"/>
    <property type="project" value="UniProtKB-KW"/>
</dbReference>
<dbReference type="EMBL" id="JACNLK010000004">
    <property type="protein sequence ID" value="MBC8207563.1"/>
    <property type="molecule type" value="Genomic_DNA"/>
</dbReference>
<dbReference type="Proteomes" id="UP000599024">
    <property type="component" value="Unassembled WGS sequence"/>
</dbReference>
<comment type="caution">
    <text evidence="1">The sequence shown here is derived from an EMBL/GenBank/DDBJ whole genome shotgun (WGS) entry which is preliminary data.</text>
</comment>
<reference evidence="1 2" key="1">
    <citation type="submission" date="2020-08" db="EMBL/GenBank/DDBJ databases">
        <title>Bridging the membrane lipid divide: bacteria of the FCB group superphylum have the potential to synthesize archaeal ether lipids.</title>
        <authorList>
            <person name="Villanueva L."/>
            <person name="Von Meijenfeldt F.A.B."/>
            <person name="Westbye A.B."/>
            <person name="Yadav S."/>
            <person name="Hopmans E.C."/>
            <person name="Dutilh B.E."/>
            <person name="Sinninghe Damste J.S."/>
        </authorList>
    </citation>
    <scope>NUCLEOTIDE SEQUENCE [LARGE SCALE GENOMIC DNA]</scope>
    <source>
        <strain evidence="1">NIOZ-UU81</strain>
    </source>
</reference>
<accession>A0A8J6T963</accession>
<proteinExistence type="predicted"/>
<sequence>MDIRTLPEAERQIYNRIRDRYSLLFDSLRVGEHTVRLLKVADIEEMLDGKDPFADVSEFPFWIKLWEAAMVLAYAVTKLPDPKGKSMLELGAGLGAPGLAAAACGFDVTLSDYEDIIMDFQRVSAAASKLDRVQFQHLDWLAPPELPAFDYLIAAEVLFREEFFAPLLNVFDQYLKPGGRILLAHDARRKCLPLFLEEAKKDFHITISSQKLKKFGEPITIIFNQLRRKGD</sequence>
<organism evidence="1 2">
    <name type="scientific">Candidatus Desulfatifera sulfidica</name>
    <dbReference type="NCBI Taxonomy" id="2841691"/>
    <lineage>
        <taxon>Bacteria</taxon>
        <taxon>Pseudomonadati</taxon>
        <taxon>Thermodesulfobacteriota</taxon>
        <taxon>Desulfobulbia</taxon>
        <taxon>Desulfobulbales</taxon>
        <taxon>Desulfobulbaceae</taxon>
        <taxon>Candidatus Desulfatifera</taxon>
    </lineage>
</organism>
<keyword evidence="1" id="KW-0489">Methyltransferase</keyword>
<dbReference type="Gene3D" id="3.40.50.150">
    <property type="entry name" value="Vaccinia Virus protein VP39"/>
    <property type="match status" value="1"/>
</dbReference>
<keyword evidence="1" id="KW-0808">Transferase</keyword>
<gene>
    <name evidence="1" type="ORF">H8E79_00115</name>
</gene>
<dbReference type="AlphaFoldDB" id="A0A8J6T963"/>
<dbReference type="SUPFAM" id="SSF53335">
    <property type="entry name" value="S-adenosyl-L-methionine-dependent methyltransferases"/>
    <property type="match status" value="1"/>
</dbReference>
<dbReference type="InterPro" id="IPR019410">
    <property type="entry name" value="Methyltransf_16"/>
</dbReference>